<organism evidence="2 3">
    <name type="scientific">Phaseolus angularis</name>
    <name type="common">Azuki bean</name>
    <name type="synonym">Vigna angularis</name>
    <dbReference type="NCBI Taxonomy" id="3914"/>
    <lineage>
        <taxon>Eukaryota</taxon>
        <taxon>Viridiplantae</taxon>
        <taxon>Streptophyta</taxon>
        <taxon>Embryophyta</taxon>
        <taxon>Tracheophyta</taxon>
        <taxon>Spermatophyta</taxon>
        <taxon>Magnoliopsida</taxon>
        <taxon>eudicotyledons</taxon>
        <taxon>Gunneridae</taxon>
        <taxon>Pentapetalae</taxon>
        <taxon>rosids</taxon>
        <taxon>fabids</taxon>
        <taxon>Fabales</taxon>
        <taxon>Fabaceae</taxon>
        <taxon>Papilionoideae</taxon>
        <taxon>50 kb inversion clade</taxon>
        <taxon>NPAAA clade</taxon>
        <taxon>indigoferoid/millettioid clade</taxon>
        <taxon>Phaseoleae</taxon>
        <taxon>Vigna</taxon>
    </lineage>
</organism>
<evidence type="ECO:0000313" key="2">
    <source>
        <dbReference type="EMBL" id="KOM35350.1"/>
    </source>
</evidence>
<accession>A0A0L9TXS4</accession>
<evidence type="ECO:0000256" key="1">
    <source>
        <dbReference type="SAM" id="MobiDB-lite"/>
    </source>
</evidence>
<feature type="region of interest" description="Disordered" evidence="1">
    <location>
        <begin position="195"/>
        <end position="228"/>
    </location>
</feature>
<proteinExistence type="predicted"/>
<dbReference type="EMBL" id="CM003372">
    <property type="protein sequence ID" value="KOM35350.1"/>
    <property type="molecule type" value="Genomic_DNA"/>
</dbReference>
<name>A0A0L9TXS4_PHAAN</name>
<evidence type="ECO:0000313" key="3">
    <source>
        <dbReference type="Proteomes" id="UP000053144"/>
    </source>
</evidence>
<feature type="compositionally biased region" description="Basic and acidic residues" evidence="1">
    <location>
        <begin position="203"/>
        <end position="214"/>
    </location>
</feature>
<dbReference type="Proteomes" id="UP000053144">
    <property type="component" value="Chromosome 2"/>
</dbReference>
<dbReference type="STRING" id="3914.A0A0L9TXS4"/>
<sequence>MAEPKVRNILAPTVGPSGIPLKLQGTKTNAQSQRRYFGSTPRTFSKAKATPHGLEGGKAPTSSSVTHPNMDFSLQTFNRRLNDDKTRHTSHLIKRELTARWGTLSTARSSMASNVKIFCHSASQAFSYSTIRPHMHSVIRPYKHSTIRPYRYSIIRHHRHSVIRPHSHSTLQEFGHSASQTFIHSASYLPLQSRVQPSGANDGRTEQLTSERSRLTASGSDDPRVRKHEGHVRKFPDVAAYNVTIRNFYIAKSPNDAHSLVEEIGVQGFESKCLQFVL</sequence>
<reference evidence="3" key="1">
    <citation type="journal article" date="2015" name="Proc. Natl. Acad. Sci. U.S.A.">
        <title>Genome sequencing of adzuki bean (Vigna angularis) provides insight into high starch and low fat accumulation and domestication.</title>
        <authorList>
            <person name="Yang K."/>
            <person name="Tian Z."/>
            <person name="Chen C."/>
            <person name="Luo L."/>
            <person name="Zhao B."/>
            <person name="Wang Z."/>
            <person name="Yu L."/>
            <person name="Li Y."/>
            <person name="Sun Y."/>
            <person name="Li W."/>
            <person name="Chen Y."/>
            <person name="Li Y."/>
            <person name="Zhang Y."/>
            <person name="Ai D."/>
            <person name="Zhao J."/>
            <person name="Shang C."/>
            <person name="Ma Y."/>
            <person name="Wu B."/>
            <person name="Wang M."/>
            <person name="Gao L."/>
            <person name="Sun D."/>
            <person name="Zhang P."/>
            <person name="Guo F."/>
            <person name="Wang W."/>
            <person name="Li Y."/>
            <person name="Wang J."/>
            <person name="Varshney R.K."/>
            <person name="Wang J."/>
            <person name="Ling H.Q."/>
            <person name="Wan P."/>
        </authorList>
    </citation>
    <scope>NUCLEOTIDE SEQUENCE</scope>
    <source>
        <strain evidence="3">cv. Jingnong 6</strain>
    </source>
</reference>
<dbReference type="AlphaFoldDB" id="A0A0L9TXS4"/>
<gene>
    <name evidence="2" type="ORF">LR48_Vigan02g150000</name>
</gene>
<protein>
    <submittedName>
        <fullName evidence="2">Uncharacterized protein</fullName>
    </submittedName>
</protein>
<dbReference type="Gramene" id="KOM35350">
    <property type="protein sequence ID" value="KOM35350"/>
    <property type="gene ID" value="LR48_Vigan02g150000"/>
</dbReference>
<feature type="region of interest" description="Disordered" evidence="1">
    <location>
        <begin position="41"/>
        <end position="68"/>
    </location>
</feature>